<dbReference type="InterPro" id="IPR050266">
    <property type="entry name" value="AB_hydrolase_sf"/>
</dbReference>
<evidence type="ECO:0000313" key="3">
    <source>
        <dbReference type="Proteomes" id="UP000266005"/>
    </source>
</evidence>
<evidence type="ECO:0000259" key="1">
    <source>
        <dbReference type="Pfam" id="PF00561"/>
    </source>
</evidence>
<dbReference type="GO" id="GO:0016787">
    <property type="term" value="F:hydrolase activity"/>
    <property type="evidence" value="ECO:0007669"/>
    <property type="project" value="UniProtKB-KW"/>
</dbReference>
<protein>
    <submittedName>
        <fullName evidence="2">Alpha/beta fold hydrolase</fullName>
    </submittedName>
</protein>
<dbReference type="OrthoDB" id="9799612at2"/>
<dbReference type="InterPro" id="IPR029058">
    <property type="entry name" value="AB_hydrolase_fold"/>
</dbReference>
<gene>
    <name evidence="2" type="ORF">D1627_05875</name>
</gene>
<reference evidence="3" key="1">
    <citation type="submission" date="2018-08" db="EMBL/GenBank/DDBJ databases">
        <title>Mucilaginibacter sp. MYSH2.</title>
        <authorList>
            <person name="Seo T."/>
        </authorList>
    </citation>
    <scope>NUCLEOTIDE SEQUENCE [LARGE SCALE GENOMIC DNA]</scope>
    <source>
        <strain evidence="3">KIRAN</strain>
    </source>
</reference>
<dbReference type="PANTHER" id="PTHR43798:SF24">
    <property type="entry name" value="CIS-3-ALKYL-4-ALKYLOXETAN-2-ONE DECARBOXYLASE"/>
    <property type="match status" value="1"/>
</dbReference>
<sequence>MKTPQWLDTILYPFQHRWLRLQYGNMHYVDEGEGEAIVFVHGTPTWSFLWRQQLKSLRRNYRCIAPDHLGFGLSDKPVSEFSYSPEAHADNLEELITSMELKNITLVVHDFGGPIGLRYALKHPENVKRVVILNTWMWSLEKEANMMKVSKFMSGPIGRFLYLQLGFSARMLLPMGYSQRKHLTKDIRQHYQKPLTSAKQRLGTWHFAKALHEANPYFAELWKQRGKLSKIPKLILWGDKDKLLPTNFLDTWQAVYPDAEIRHINAGHFLQEEKGGEVSEAIHTFMQAHT</sequence>
<keyword evidence="3" id="KW-1185">Reference proteome</keyword>
<dbReference type="InterPro" id="IPR000073">
    <property type="entry name" value="AB_hydrolase_1"/>
</dbReference>
<evidence type="ECO:0000313" key="2">
    <source>
        <dbReference type="EMBL" id="RIJ42080.1"/>
    </source>
</evidence>
<accession>A0A399SEL0</accession>
<organism evidence="2 3">
    <name type="scientific">Pontibacter oryzae</name>
    <dbReference type="NCBI Taxonomy" id="2304593"/>
    <lineage>
        <taxon>Bacteria</taxon>
        <taxon>Pseudomonadati</taxon>
        <taxon>Bacteroidota</taxon>
        <taxon>Cytophagia</taxon>
        <taxon>Cytophagales</taxon>
        <taxon>Hymenobacteraceae</taxon>
        <taxon>Pontibacter</taxon>
    </lineage>
</organism>
<dbReference type="EMBL" id="QWGE01000002">
    <property type="protein sequence ID" value="RIJ42080.1"/>
    <property type="molecule type" value="Genomic_DNA"/>
</dbReference>
<dbReference type="Gene3D" id="3.40.50.1820">
    <property type="entry name" value="alpha/beta hydrolase"/>
    <property type="match status" value="1"/>
</dbReference>
<dbReference type="SUPFAM" id="SSF53474">
    <property type="entry name" value="alpha/beta-Hydrolases"/>
    <property type="match status" value="1"/>
</dbReference>
<dbReference type="PANTHER" id="PTHR43798">
    <property type="entry name" value="MONOACYLGLYCEROL LIPASE"/>
    <property type="match status" value="1"/>
</dbReference>
<dbReference type="GO" id="GO:0016020">
    <property type="term" value="C:membrane"/>
    <property type="evidence" value="ECO:0007669"/>
    <property type="project" value="TreeGrafter"/>
</dbReference>
<dbReference type="RefSeq" id="WP_119431823.1">
    <property type="nucleotide sequence ID" value="NZ_QWGE01000002.1"/>
</dbReference>
<dbReference type="Pfam" id="PF00561">
    <property type="entry name" value="Abhydrolase_1"/>
    <property type="match status" value="1"/>
</dbReference>
<dbReference type="PRINTS" id="PR00412">
    <property type="entry name" value="EPOXHYDRLASE"/>
</dbReference>
<dbReference type="AlphaFoldDB" id="A0A399SEL0"/>
<keyword evidence="2" id="KW-0378">Hydrolase</keyword>
<dbReference type="InterPro" id="IPR000639">
    <property type="entry name" value="Epox_hydrolase-like"/>
</dbReference>
<dbReference type="PRINTS" id="PR00111">
    <property type="entry name" value="ABHYDROLASE"/>
</dbReference>
<feature type="domain" description="AB hydrolase-1" evidence="1">
    <location>
        <begin position="36"/>
        <end position="274"/>
    </location>
</feature>
<comment type="caution">
    <text evidence="2">The sequence shown here is derived from an EMBL/GenBank/DDBJ whole genome shotgun (WGS) entry which is preliminary data.</text>
</comment>
<name>A0A399SEL0_9BACT</name>
<proteinExistence type="predicted"/>
<dbReference type="Proteomes" id="UP000266005">
    <property type="component" value="Unassembled WGS sequence"/>
</dbReference>